<dbReference type="Gene3D" id="2.40.100.10">
    <property type="entry name" value="Cyclophilin-like"/>
    <property type="match status" value="1"/>
</dbReference>
<name>A0ABP8ED13_9FLAO</name>
<sequence>MIKVLKPGFYSSIQDIGRIGGQAFGVPVSGTMDAYAGKLANALLGNKSEVAVLEITMTGATFEFNCSTLICITGADMNPNLNKIQIRNNQVVHIKEGDVLSFGKLNRGFRAYLAVFGGFKAKRVMGSYSMYRGITEQTNIKKGDALDINVISPTTYNTNASLRVKSDYINDITIEVFKGPEFQLLTEIQQNKLLNSEFTISKNNNRMAYQLNDKLVNNLKPIITSPVLPGTVQLTPSGTLIILMRDCQTTGGYPRVLQLKNMAINVLSQKFTGNNIRFKLIQF</sequence>
<feature type="domain" description="Carboxyltransferase" evidence="4">
    <location>
        <begin position="23"/>
        <end position="283"/>
    </location>
</feature>
<reference evidence="6" key="1">
    <citation type="journal article" date="2019" name="Int. J. Syst. Evol. Microbiol.">
        <title>The Global Catalogue of Microorganisms (GCM) 10K type strain sequencing project: providing services to taxonomists for standard genome sequencing and annotation.</title>
        <authorList>
            <consortium name="The Broad Institute Genomics Platform"/>
            <consortium name="The Broad Institute Genome Sequencing Center for Infectious Disease"/>
            <person name="Wu L."/>
            <person name="Ma J."/>
        </authorList>
    </citation>
    <scope>NUCLEOTIDE SEQUENCE [LARGE SCALE GENOMIC DNA]</scope>
    <source>
        <strain evidence="6">JCM 17452</strain>
    </source>
</reference>
<dbReference type="Proteomes" id="UP001500027">
    <property type="component" value="Unassembled WGS sequence"/>
</dbReference>
<evidence type="ECO:0000259" key="4">
    <source>
        <dbReference type="SMART" id="SM00797"/>
    </source>
</evidence>
<dbReference type="SMART" id="SM00797">
    <property type="entry name" value="AHS2"/>
    <property type="match status" value="1"/>
</dbReference>
<dbReference type="InterPro" id="IPR029000">
    <property type="entry name" value="Cyclophilin-like_dom_sf"/>
</dbReference>
<dbReference type="EMBL" id="BAABAV010000002">
    <property type="protein sequence ID" value="GAA4270117.1"/>
    <property type="molecule type" value="Genomic_DNA"/>
</dbReference>
<gene>
    <name evidence="5" type="ORF">GCM10022257_22180</name>
</gene>
<dbReference type="RefSeq" id="WP_139002494.1">
    <property type="nucleotide sequence ID" value="NZ_BAABAV010000002.1"/>
</dbReference>
<evidence type="ECO:0000313" key="5">
    <source>
        <dbReference type="EMBL" id="GAA4270117.1"/>
    </source>
</evidence>
<evidence type="ECO:0000256" key="2">
    <source>
        <dbReference type="ARBA" id="ARBA00022801"/>
    </source>
</evidence>
<keyword evidence="6" id="KW-1185">Reference proteome</keyword>
<evidence type="ECO:0000256" key="1">
    <source>
        <dbReference type="ARBA" id="ARBA00022741"/>
    </source>
</evidence>
<dbReference type="Pfam" id="PF02626">
    <property type="entry name" value="CT_A_B"/>
    <property type="match status" value="1"/>
</dbReference>
<comment type="caution">
    <text evidence="5">The sequence shown here is derived from an EMBL/GenBank/DDBJ whole genome shotgun (WGS) entry which is preliminary data.</text>
</comment>
<dbReference type="InterPro" id="IPR003778">
    <property type="entry name" value="CT_A_B"/>
</dbReference>
<evidence type="ECO:0000256" key="3">
    <source>
        <dbReference type="ARBA" id="ARBA00022840"/>
    </source>
</evidence>
<dbReference type="PANTHER" id="PTHR43309">
    <property type="entry name" value="5-OXOPROLINASE SUBUNIT C"/>
    <property type="match status" value="1"/>
</dbReference>
<proteinExistence type="predicted"/>
<protein>
    <submittedName>
        <fullName evidence="5">Biotin-dependent carboxyltransferase family protein</fullName>
    </submittedName>
</protein>
<dbReference type="InterPro" id="IPR052708">
    <property type="entry name" value="PxpC"/>
</dbReference>
<organism evidence="5 6">
    <name type="scientific">Hyunsoonleella aestuarii</name>
    <dbReference type="NCBI Taxonomy" id="912802"/>
    <lineage>
        <taxon>Bacteria</taxon>
        <taxon>Pseudomonadati</taxon>
        <taxon>Bacteroidota</taxon>
        <taxon>Flavobacteriia</taxon>
        <taxon>Flavobacteriales</taxon>
        <taxon>Flavobacteriaceae</taxon>
    </lineage>
</organism>
<keyword evidence="1" id="KW-0547">Nucleotide-binding</keyword>
<keyword evidence="2" id="KW-0378">Hydrolase</keyword>
<accession>A0ABP8ED13</accession>
<keyword evidence="3" id="KW-0067">ATP-binding</keyword>
<dbReference type="PANTHER" id="PTHR43309:SF5">
    <property type="entry name" value="5-OXOPROLINASE SUBUNIT C"/>
    <property type="match status" value="1"/>
</dbReference>
<evidence type="ECO:0000313" key="6">
    <source>
        <dbReference type="Proteomes" id="UP001500027"/>
    </source>
</evidence>